<comment type="caution">
    <text evidence="6">The sequence shown here is derived from an EMBL/GenBank/DDBJ whole genome shotgun (WGS) entry which is preliminary data.</text>
</comment>
<dbReference type="PANTHER" id="PTHR43280:SF2">
    <property type="entry name" value="HTH-TYPE TRANSCRIPTIONAL REGULATOR EXSA"/>
    <property type="match status" value="1"/>
</dbReference>
<name>A0ABS9V1X2_9BACT</name>
<keyword evidence="2" id="KW-0238">DNA-binding</keyword>
<keyword evidence="1" id="KW-0805">Transcription regulation</keyword>
<dbReference type="InterPro" id="IPR020449">
    <property type="entry name" value="Tscrpt_reg_AraC-type_HTH"/>
</dbReference>
<dbReference type="Gene3D" id="1.10.10.60">
    <property type="entry name" value="Homeodomain-like"/>
    <property type="match status" value="2"/>
</dbReference>
<feature type="coiled-coil region" evidence="4">
    <location>
        <begin position="712"/>
        <end position="742"/>
    </location>
</feature>
<dbReference type="SMART" id="SM00342">
    <property type="entry name" value="HTH_ARAC"/>
    <property type="match status" value="1"/>
</dbReference>
<dbReference type="InterPro" id="IPR015943">
    <property type="entry name" value="WD40/YVTN_repeat-like_dom_sf"/>
</dbReference>
<dbReference type="Pfam" id="PF12833">
    <property type="entry name" value="HTH_18"/>
    <property type="match status" value="1"/>
</dbReference>
<sequence>MYISKISSKVLFIFLYSLTFSAFCQNLKFKTYQVQHGLSNNSVNVMINDPSGGIWIGTWDGLNFFDGNDFEVYNHQLGNPNSLAGNYVNDIQIDSENNVWIWSDPESVSLKSQSDSFVNFTFKSRIASLSLNKQGVVLVSLINGDKLEFVGDDFQPCTTCQAKVSSDLPFPSPVSKERLLCSYKDRLGNLWWGTRSMGLFYASQEIESRGSLHIEQYHADPYNIYGLRSSEVTCILEDSFDNVWLGMKDGGIARVLNNGAKIEHVFAHPKKHPELVNETVRAIAQDRNQTLWMGYYGAGLYLRKEGQGKFQAFDYPKSLQDENWKRTRAIYEDSEGTIWVGTYQGVFTIKNGKVEQVFDETNQPGFIRRNYGFAEDRAKKQIWVASWGGVLLFDLNLNKFVSYEGQEEFYGQHVRSVNFYKDKLYVATEKSGVMVLNHGKVSYFDSNDGLLDNSTYAVFKYPQEDEVFISTHAGITIWNEVSGEVSYITQSDGLLSDLVYSIYGHQDQVWFHTAKGVGFINILDFSVRTFSPEEGWQSSEFSEGASFQSTNGVLYYGGVNGLNYFHPDLLDKKQINPIFQIVQSNVGKTDHIEVFVKEIGIGDFLKGNYAYRLLPQQPDWKSFPSDESLIIDRLKDGEYFLEVKNLNDFSGAMVSKAFQIKSPLYTKWYFYVFPTLVLMALVLLVRQYQFKKVRAKLAKKVVERTAVIADQTKALEKQYKDLDSKNKEIEAQRSRLLELHNRQQNMDMEKKEFVEFLLKEIKPNLIDLNMVLEEASFRDSKDKSLILNSLSPVLAFVQDLESDSFINQLDPPSSSLTLLPDLFQIWSKDLENTMIKHQIKYSFSEELCSDWVLLDVTRLKLFLQFLFKALVRFLDRDAILEVFLYTSFQKIHLQMKTDSQSLIDAFSEFDQFNLNLQAGRRILKEIAGELELKLSKEEVHLAVYVPFGVLPGQEDTLEQRHWKHLDLRSQIPAGKSSVLIFGKRYESDSLVKMLDPNQFFLITEHEAVMVDSALHAIKIDVLVIYNEKLTDNVAKLLGAIQSKKEQYAIPVVYIYEHISPSLQEKLMDMGVGTFVKLPMGVALVNKTIKNLIKEKKQKDKPFIIDKVLKDVDESLPLSPNEKLVREAFAKIRASFSNPDFKLESLAEEMKVSKIKLYRIFKEIIDKSPSDIIIQLRMEKAEKLLQQSQMNISEISYSCGFNDPKHFSKLFKKYHGVSPKRYQLKFTRGLLNAH</sequence>
<organism evidence="6 7">
    <name type="scientific">Belliella filtrata</name>
    <dbReference type="NCBI Taxonomy" id="2923435"/>
    <lineage>
        <taxon>Bacteria</taxon>
        <taxon>Pseudomonadati</taxon>
        <taxon>Bacteroidota</taxon>
        <taxon>Cytophagia</taxon>
        <taxon>Cytophagales</taxon>
        <taxon>Cyclobacteriaceae</taxon>
        <taxon>Belliella</taxon>
    </lineage>
</organism>
<dbReference type="InterPro" id="IPR009057">
    <property type="entry name" value="Homeodomain-like_sf"/>
</dbReference>
<dbReference type="PROSITE" id="PS01124">
    <property type="entry name" value="HTH_ARAC_FAMILY_2"/>
    <property type="match status" value="1"/>
</dbReference>
<evidence type="ECO:0000313" key="7">
    <source>
        <dbReference type="Proteomes" id="UP001165489"/>
    </source>
</evidence>
<accession>A0ABS9V1X2</accession>
<dbReference type="EMBL" id="JAKZGP010000037">
    <property type="protein sequence ID" value="MCH7410427.1"/>
    <property type="molecule type" value="Genomic_DNA"/>
</dbReference>
<dbReference type="Pfam" id="PF07494">
    <property type="entry name" value="Reg_prop"/>
    <property type="match status" value="2"/>
</dbReference>
<dbReference type="InterPro" id="IPR011110">
    <property type="entry name" value="Reg_prop"/>
</dbReference>
<dbReference type="SUPFAM" id="SSF63829">
    <property type="entry name" value="Calcium-dependent phosphotriesterase"/>
    <property type="match status" value="2"/>
</dbReference>
<feature type="domain" description="HTH araC/xylS-type" evidence="5">
    <location>
        <begin position="1125"/>
        <end position="1224"/>
    </location>
</feature>
<dbReference type="PRINTS" id="PR00032">
    <property type="entry name" value="HTHARAC"/>
</dbReference>
<keyword evidence="4" id="KW-0175">Coiled coil</keyword>
<gene>
    <name evidence="6" type="ORF">MM239_13550</name>
</gene>
<dbReference type="InterPro" id="IPR018060">
    <property type="entry name" value="HTH_AraC"/>
</dbReference>
<keyword evidence="7" id="KW-1185">Reference proteome</keyword>
<proteinExistence type="predicted"/>
<evidence type="ECO:0000256" key="1">
    <source>
        <dbReference type="ARBA" id="ARBA00023015"/>
    </source>
</evidence>
<evidence type="ECO:0000313" key="6">
    <source>
        <dbReference type="EMBL" id="MCH7410427.1"/>
    </source>
</evidence>
<reference evidence="6" key="1">
    <citation type="submission" date="2022-03" db="EMBL/GenBank/DDBJ databases">
        <title>De novo assembled genomes of Belliella spp. (Cyclobacteriaceae) strains.</title>
        <authorList>
            <person name="Szabo A."/>
            <person name="Korponai K."/>
            <person name="Felfoldi T."/>
        </authorList>
    </citation>
    <scope>NUCLEOTIDE SEQUENCE</scope>
    <source>
        <strain evidence="6">DSM 111904</strain>
    </source>
</reference>
<dbReference type="Gene3D" id="2.130.10.10">
    <property type="entry name" value="YVTN repeat-like/Quinoprotein amine dehydrogenase"/>
    <property type="match status" value="2"/>
</dbReference>
<dbReference type="Proteomes" id="UP001165489">
    <property type="component" value="Unassembled WGS sequence"/>
</dbReference>
<dbReference type="PANTHER" id="PTHR43280">
    <property type="entry name" value="ARAC-FAMILY TRANSCRIPTIONAL REGULATOR"/>
    <property type="match status" value="1"/>
</dbReference>
<dbReference type="PROSITE" id="PS00041">
    <property type="entry name" value="HTH_ARAC_FAMILY_1"/>
    <property type="match status" value="1"/>
</dbReference>
<evidence type="ECO:0000256" key="4">
    <source>
        <dbReference type="SAM" id="Coils"/>
    </source>
</evidence>
<dbReference type="SUPFAM" id="SSF46689">
    <property type="entry name" value="Homeodomain-like"/>
    <property type="match status" value="1"/>
</dbReference>
<evidence type="ECO:0000256" key="3">
    <source>
        <dbReference type="ARBA" id="ARBA00023163"/>
    </source>
</evidence>
<protein>
    <submittedName>
        <fullName evidence="6">Helix-turn-helix domain-containing protein</fullName>
    </submittedName>
</protein>
<evidence type="ECO:0000256" key="2">
    <source>
        <dbReference type="ARBA" id="ARBA00023125"/>
    </source>
</evidence>
<evidence type="ECO:0000259" key="5">
    <source>
        <dbReference type="PROSITE" id="PS01124"/>
    </source>
</evidence>
<dbReference type="InterPro" id="IPR018062">
    <property type="entry name" value="HTH_AraC-typ_CS"/>
</dbReference>
<keyword evidence="3" id="KW-0804">Transcription</keyword>